<dbReference type="Proteomes" id="UP001589789">
    <property type="component" value="Unassembled WGS sequence"/>
</dbReference>
<organism evidence="7 8">
    <name type="scientific">Muricoccus vinaceus</name>
    <dbReference type="NCBI Taxonomy" id="424704"/>
    <lineage>
        <taxon>Bacteria</taxon>
        <taxon>Pseudomonadati</taxon>
        <taxon>Pseudomonadota</taxon>
        <taxon>Alphaproteobacteria</taxon>
        <taxon>Acetobacterales</taxon>
        <taxon>Roseomonadaceae</taxon>
        <taxon>Muricoccus</taxon>
    </lineage>
</organism>
<dbReference type="InterPro" id="IPR000447">
    <property type="entry name" value="G3P_DH_FAD-dep"/>
</dbReference>
<reference evidence="7 8" key="1">
    <citation type="submission" date="2024-09" db="EMBL/GenBank/DDBJ databases">
        <authorList>
            <person name="Sun Q."/>
            <person name="Mori K."/>
        </authorList>
    </citation>
    <scope>NUCLEOTIDE SEQUENCE [LARGE SCALE GENOMIC DNA]</scope>
    <source>
        <strain evidence="7 8">CCM 7468</strain>
    </source>
</reference>
<comment type="similarity">
    <text evidence="2">Belongs to the FAD-dependent glycerol-3-phosphate dehydrogenase family.</text>
</comment>
<name>A0ABV6IYB2_9PROT</name>
<evidence type="ECO:0000259" key="6">
    <source>
        <dbReference type="Pfam" id="PF01266"/>
    </source>
</evidence>
<dbReference type="Gene3D" id="3.50.50.60">
    <property type="entry name" value="FAD/NAD(P)-binding domain"/>
    <property type="match status" value="1"/>
</dbReference>
<keyword evidence="4" id="KW-0274">FAD</keyword>
<sequence length="390" mass="40583">MPRENGEGFDAVVVGGGIQGLTFALEAGRQGRRVLLLEAGAFGGGSTAASYGIVHGGFRYWQSMDLPRLIRSRLEQAWFLRHFPGLVRPLRCVMPFYGHERSKPGLFATAAVLDRLGSALARNAAPELPVPRLLRRAEVLETAPWLSGDGVRGGGCWHDVEIADYPGLLAALVAQARAAGAVLIDNMAVRRVLPDPRGGVGGVEAADAASGESRRFEAPVVVNCAGAGLDAVARGAHAAAPRFFQPVPAFNLHLEAAATLGAAFAVGRGKRFFVRPSAEGIFAGTFYGARDVKGWVGALDTAAPGLGLGSARVLRVVEGVVPQGREALEPASRDVILDHGASGGPRGLFSVSGVKLTTARWLSARAIGRIWGGGAARVSRPAGALVDAKA</sequence>
<evidence type="ECO:0000256" key="2">
    <source>
        <dbReference type="ARBA" id="ARBA00007330"/>
    </source>
</evidence>
<comment type="cofactor">
    <cofactor evidence="1">
        <name>FAD</name>
        <dbReference type="ChEBI" id="CHEBI:57692"/>
    </cofactor>
</comment>
<accession>A0ABV6IYB2</accession>
<dbReference type="PRINTS" id="PR01001">
    <property type="entry name" value="FADG3PDH"/>
</dbReference>
<dbReference type="InterPro" id="IPR036188">
    <property type="entry name" value="FAD/NAD-bd_sf"/>
</dbReference>
<dbReference type="PANTHER" id="PTHR11985">
    <property type="entry name" value="GLYCEROL-3-PHOSPHATE DEHYDROGENASE"/>
    <property type="match status" value="1"/>
</dbReference>
<feature type="domain" description="FAD dependent oxidoreductase" evidence="6">
    <location>
        <begin position="10"/>
        <end position="323"/>
    </location>
</feature>
<dbReference type="Pfam" id="PF01266">
    <property type="entry name" value="DAO"/>
    <property type="match status" value="1"/>
</dbReference>
<dbReference type="InterPro" id="IPR006076">
    <property type="entry name" value="FAD-dep_OxRdtase"/>
</dbReference>
<evidence type="ECO:0000256" key="1">
    <source>
        <dbReference type="ARBA" id="ARBA00001974"/>
    </source>
</evidence>
<dbReference type="EMBL" id="JBHLVZ010000084">
    <property type="protein sequence ID" value="MFC0388547.1"/>
    <property type="molecule type" value="Genomic_DNA"/>
</dbReference>
<keyword evidence="8" id="KW-1185">Reference proteome</keyword>
<evidence type="ECO:0000256" key="4">
    <source>
        <dbReference type="ARBA" id="ARBA00022827"/>
    </source>
</evidence>
<evidence type="ECO:0000256" key="5">
    <source>
        <dbReference type="ARBA" id="ARBA00023002"/>
    </source>
</evidence>
<dbReference type="SUPFAM" id="SSF51905">
    <property type="entry name" value="FAD/NAD(P)-binding domain"/>
    <property type="match status" value="1"/>
</dbReference>
<keyword evidence="3" id="KW-0285">Flavoprotein</keyword>
<keyword evidence="5" id="KW-0560">Oxidoreductase</keyword>
<dbReference type="RefSeq" id="WP_377055064.1">
    <property type="nucleotide sequence ID" value="NZ_JBHLVZ010000084.1"/>
</dbReference>
<dbReference type="PANTHER" id="PTHR11985:SF15">
    <property type="entry name" value="GLYCEROL-3-PHOSPHATE DEHYDROGENASE, MITOCHONDRIAL"/>
    <property type="match status" value="1"/>
</dbReference>
<evidence type="ECO:0000313" key="8">
    <source>
        <dbReference type="Proteomes" id="UP001589789"/>
    </source>
</evidence>
<protein>
    <submittedName>
        <fullName evidence="7">FAD-dependent oxidoreductase</fullName>
    </submittedName>
</protein>
<comment type="caution">
    <text evidence="7">The sequence shown here is derived from an EMBL/GenBank/DDBJ whole genome shotgun (WGS) entry which is preliminary data.</text>
</comment>
<proteinExistence type="inferred from homology"/>
<gene>
    <name evidence="7" type="ORF">ACFFIC_23825</name>
</gene>
<evidence type="ECO:0000313" key="7">
    <source>
        <dbReference type="EMBL" id="MFC0388547.1"/>
    </source>
</evidence>
<evidence type="ECO:0000256" key="3">
    <source>
        <dbReference type="ARBA" id="ARBA00022630"/>
    </source>
</evidence>
<dbReference type="Gene3D" id="3.30.9.10">
    <property type="entry name" value="D-Amino Acid Oxidase, subunit A, domain 2"/>
    <property type="match status" value="1"/>
</dbReference>